<dbReference type="Pfam" id="PF06348">
    <property type="entry name" value="DUF1059"/>
    <property type="match status" value="1"/>
</dbReference>
<accession>A0A1F5WCY4</accession>
<dbReference type="STRING" id="1798331.A2W57_03090"/>
<dbReference type="EMBL" id="MFHJ01000038">
    <property type="protein sequence ID" value="OGF73486.1"/>
    <property type="molecule type" value="Genomic_DNA"/>
</dbReference>
<organism evidence="1 2">
    <name type="scientific">Candidatus Giovannonibacteria bacterium RIFCSPHIGHO2_02_43_16</name>
    <dbReference type="NCBI Taxonomy" id="1798331"/>
    <lineage>
        <taxon>Bacteria</taxon>
        <taxon>Candidatus Giovannoniibacteriota</taxon>
    </lineage>
</organism>
<proteinExistence type="predicted"/>
<evidence type="ECO:0000313" key="2">
    <source>
        <dbReference type="Proteomes" id="UP000178276"/>
    </source>
</evidence>
<gene>
    <name evidence="1" type="ORF">A2W57_03090</name>
</gene>
<name>A0A1F5WCY4_9BACT</name>
<dbReference type="AlphaFoldDB" id="A0A1F5WCY4"/>
<comment type="caution">
    <text evidence="1">The sequence shown here is derived from an EMBL/GenBank/DDBJ whole genome shotgun (WGS) entry which is preliminary data.</text>
</comment>
<dbReference type="InterPro" id="IPR009409">
    <property type="entry name" value="DUF1059"/>
</dbReference>
<sequence length="62" mass="6966">MAQRKSTDCREFPSEKNCSLFISGTEQEVMDVATQHAVASHGHKDTPEFRAEIKKTLKDAND</sequence>
<dbReference type="Proteomes" id="UP000178276">
    <property type="component" value="Unassembled WGS sequence"/>
</dbReference>
<evidence type="ECO:0000313" key="1">
    <source>
        <dbReference type="EMBL" id="OGF73486.1"/>
    </source>
</evidence>
<reference evidence="1 2" key="1">
    <citation type="journal article" date="2016" name="Nat. Commun.">
        <title>Thousands of microbial genomes shed light on interconnected biogeochemical processes in an aquifer system.</title>
        <authorList>
            <person name="Anantharaman K."/>
            <person name="Brown C.T."/>
            <person name="Hug L.A."/>
            <person name="Sharon I."/>
            <person name="Castelle C.J."/>
            <person name="Probst A.J."/>
            <person name="Thomas B.C."/>
            <person name="Singh A."/>
            <person name="Wilkins M.J."/>
            <person name="Karaoz U."/>
            <person name="Brodie E.L."/>
            <person name="Williams K.H."/>
            <person name="Hubbard S.S."/>
            <person name="Banfield J.F."/>
        </authorList>
    </citation>
    <scope>NUCLEOTIDE SEQUENCE [LARGE SCALE GENOMIC DNA]</scope>
</reference>
<protein>
    <submittedName>
        <fullName evidence="1">DUF1059 domain-containing protein</fullName>
    </submittedName>
</protein>